<sequence length="67" mass="7256">MPLYRILLCVVVLAVLSAVTAKTIITVNNSEVTPSLGINQDGMPIRRLLRIHETTGGDGEERVIHGC</sequence>
<name>A0A2P4X3Z0_9STRA</name>
<comment type="caution">
    <text evidence="2">The sequence shown here is derived from an EMBL/GenBank/DDBJ whole genome shotgun (WGS) entry which is preliminary data.</text>
</comment>
<feature type="signal peptide" evidence="1">
    <location>
        <begin position="1"/>
        <end position="21"/>
    </location>
</feature>
<dbReference type="Proteomes" id="UP000237271">
    <property type="component" value="Unassembled WGS sequence"/>
</dbReference>
<proteinExistence type="predicted"/>
<protein>
    <submittedName>
        <fullName evidence="2">RxLR effector</fullName>
    </submittedName>
</protein>
<evidence type="ECO:0000256" key="1">
    <source>
        <dbReference type="SAM" id="SignalP"/>
    </source>
</evidence>
<keyword evidence="1" id="KW-0732">Signal</keyword>
<reference evidence="2 3" key="1">
    <citation type="journal article" date="2017" name="Genome Biol. Evol.">
        <title>Phytophthora megakarya and P. palmivora, closely related causal agents of cacao black pod rot, underwent increases in genome sizes and gene numbers by different mechanisms.</title>
        <authorList>
            <person name="Ali S.S."/>
            <person name="Shao J."/>
            <person name="Lary D.J."/>
            <person name="Kronmiller B."/>
            <person name="Shen D."/>
            <person name="Strem M.D."/>
            <person name="Amoako-Attah I."/>
            <person name="Akrofi A.Y."/>
            <person name="Begoude B.A."/>
            <person name="Ten Hoopen G.M."/>
            <person name="Coulibaly K."/>
            <person name="Kebe B.I."/>
            <person name="Melnick R.L."/>
            <person name="Guiltinan M.J."/>
            <person name="Tyler B.M."/>
            <person name="Meinhardt L.W."/>
            <person name="Bailey B.A."/>
        </authorList>
    </citation>
    <scope>NUCLEOTIDE SEQUENCE [LARGE SCALE GENOMIC DNA]</scope>
    <source>
        <strain evidence="3">sbr112.9</strain>
    </source>
</reference>
<feature type="chain" id="PRO_5015132027" evidence="1">
    <location>
        <begin position="22"/>
        <end position="67"/>
    </location>
</feature>
<organism evidence="2 3">
    <name type="scientific">Phytophthora palmivora</name>
    <dbReference type="NCBI Taxonomy" id="4796"/>
    <lineage>
        <taxon>Eukaryota</taxon>
        <taxon>Sar</taxon>
        <taxon>Stramenopiles</taxon>
        <taxon>Oomycota</taxon>
        <taxon>Peronosporomycetes</taxon>
        <taxon>Peronosporales</taxon>
        <taxon>Peronosporaceae</taxon>
        <taxon>Phytophthora</taxon>
    </lineage>
</organism>
<keyword evidence="3" id="KW-1185">Reference proteome</keyword>
<dbReference type="EMBL" id="NCKW01016906">
    <property type="protein sequence ID" value="POM60263.1"/>
    <property type="molecule type" value="Genomic_DNA"/>
</dbReference>
<evidence type="ECO:0000313" key="3">
    <source>
        <dbReference type="Proteomes" id="UP000237271"/>
    </source>
</evidence>
<evidence type="ECO:0000313" key="2">
    <source>
        <dbReference type="EMBL" id="POM60263.1"/>
    </source>
</evidence>
<dbReference type="AlphaFoldDB" id="A0A2P4X3Z0"/>
<accession>A0A2P4X3Z0</accession>
<gene>
    <name evidence="2" type="ORF">PHPALM_30904</name>
</gene>